<dbReference type="InterPro" id="IPR006842">
    <property type="entry name" value="Transposase_31"/>
</dbReference>
<sequence length="300" mass="35405">MAENIHDRFFKENFSRQDIAIDFVREFFPKHLVGKINLDTLTITNNSYTDPALDEYFADIVYTCNYQGETTIEVAILFEHKSYKEKYPHFQLLRYLLNRWEEARKQDQPLTLLIPVIIYHGKARWPYESLPTYFGSVDANLMPFLPAFDYLLVDISRYPDEQILNFQNKFLATSLFLMKHRENEERLLAQKERLFVWLEEIIDTETGENYLHTSIVYLSRNLELRPKEFFQSLFSFKRTSSKVMSTYDQIVAEGAERTLVVLLKTAHQQGIDITRLANQDYGLSKERVATIVEKIKKGIL</sequence>
<dbReference type="EMBL" id="JBHULN010000005">
    <property type="protein sequence ID" value="MFD2570983.1"/>
    <property type="molecule type" value="Genomic_DNA"/>
</dbReference>
<dbReference type="InterPro" id="IPR051699">
    <property type="entry name" value="Rpn/YhgA-like_nuclease"/>
</dbReference>
<evidence type="ECO:0000313" key="3">
    <source>
        <dbReference type="Proteomes" id="UP001597469"/>
    </source>
</evidence>
<dbReference type="PANTHER" id="PTHR34611:SF2">
    <property type="entry name" value="INACTIVE RECOMBINATION-PROMOTING NUCLEASE-LIKE PROTEIN RPNE-RELATED"/>
    <property type="match status" value="1"/>
</dbReference>
<name>A0ABW5M1R3_9BACT</name>
<protein>
    <submittedName>
        <fullName evidence="2">Rpn family recombination-promoting nuclease/putative transposase</fullName>
    </submittedName>
</protein>
<dbReference type="PANTHER" id="PTHR34611">
    <property type="match status" value="1"/>
</dbReference>
<evidence type="ECO:0000259" key="1">
    <source>
        <dbReference type="Pfam" id="PF04754"/>
    </source>
</evidence>
<dbReference type="RefSeq" id="WP_381522127.1">
    <property type="nucleotide sequence ID" value="NZ_JBHULN010000005.1"/>
</dbReference>
<evidence type="ECO:0000313" key="2">
    <source>
        <dbReference type="EMBL" id="MFD2570983.1"/>
    </source>
</evidence>
<reference evidence="3" key="1">
    <citation type="journal article" date="2019" name="Int. J. Syst. Evol. Microbiol.">
        <title>The Global Catalogue of Microorganisms (GCM) 10K type strain sequencing project: providing services to taxonomists for standard genome sequencing and annotation.</title>
        <authorList>
            <consortium name="The Broad Institute Genomics Platform"/>
            <consortium name="The Broad Institute Genome Sequencing Center for Infectious Disease"/>
            <person name="Wu L."/>
            <person name="Ma J."/>
        </authorList>
    </citation>
    <scope>NUCLEOTIDE SEQUENCE [LARGE SCALE GENOMIC DNA]</scope>
    <source>
        <strain evidence="3">KCTC 42805</strain>
    </source>
</reference>
<comment type="caution">
    <text evidence="2">The sequence shown here is derived from an EMBL/GenBank/DDBJ whole genome shotgun (WGS) entry which is preliminary data.</text>
</comment>
<accession>A0ABW5M1R3</accession>
<keyword evidence="3" id="KW-1185">Reference proteome</keyword>
<organism evidence="2 3">
    <name type="scientific">Spirosoma soli</name>
    <dbReference type="NCBI Taxonomy" id="1770529"/>
    <lineage>
        <taxon>Bacteria</taxon>
        <taxon>Pseudomonadati</taxon>
        <taxon>Bacteroidota</taxon>
        <taxon>Cytophagia</taxon>
        <taxon>Cytophagales</taxon>
        <taxon>Cytophagaceae</taxon>
        <taxon>Spirosoma</taxon>
    </lineage>
</organism>
<gene>
    <name evidence="2" type="ORF">ACFSUS_10085</name>
</gene>
<dbReference type="Pfam" id="PF04754">
    <property type="entry name" value="Transposase_31"/>
    <property type="match status" value="1"/>
</dbReference>
<feature type="domain" description="Transposase (putative) YhgA-like" evidence="1">
    <location>
        <begin position="5"/>
        <end position="205"/>
    </location>
</feature>
<dbReference type="Proteomes" id="UP001597469">
    <property type="component" value="Unassembled WGS sequence"/>
</dbReference>
<proteinExistence type="predicted"/>